<dbReference type="InterPro" id="IPR020583">
    <property type="entry name" value="Inositol_monoP_metal-BS"/>
</dbReference>
<dbReference type="GO" id="GO:0006020">
    <property type="term" value="P:inositol metabolic process"/>
    <property type="evidence" value="ECO:0007669"/>
    <property type="project" value="TreeGrafter"/>
</dbReference>
<dbReference type="STRING" id="1304275.C41B8_14405"/>
<evidence type="ECO:0000256" key="6">
    <source>
        <dbReference type="ARBA" id="ARBA00022801"/>
    </source>
</evidence>
<dbReference type="AlphaFoldDB" id="A0A084IIJ2"/>
<dbReference type="GO" id="GO:0031564">
    <property type="term" value="P:transcription antitermination"/>
    <property type="evidence" value="ECO:0007669"/>
    <property type="project" value="UniProtKB-KW"/>
</dbReference>
<dbReference type="PANTHER" id="PTHR20854:SF4">
    <property type="entry name" value="INOSITOL-1-MONOPHOSPHATASE-RELATED"/>
    <property type="match status" value="1"/>
</dbReference>
<dbReference type="PRINTS" id="PR00377">
    <property type="entry name" value="IMPHPHTASES"/>
</dbReference>
<feature type="binding site" evidence="11">
    <location>
        <position position="92"/>
    </location>
    <ligand>
        <name>Mg(2+)</name>
        <dbReference type="ChEBI" id="CHEBI:18420"/>
        <label>1</label>
        <note>catalytic</note>
    </ligand>
</feature>
<dbReference type="Proteomes" id="UP000028302">
    <property type="component" value="Unassembled WGS sequence"/>
</dbReference>
<comment type="caution">
    <text evidence="12">The sequence shown here is derived from an EMBL/GenBank/DDBJ whole genome shotgun (WGS) entry which is preliminary data.</text>
</comment>
<protein>
    <recommendedName>
        <fullName evidence="9">Nus factor SuhB</fullName>
        <ecNumber evidence="4">3.1.3.25</ecNumber>
    </recommendedName>
    <alternativeName>
        <fullName evidence="10">Inositol-1-monophosphatase</fullName>
    </alternativeName>
</protein>
<keyword evidence="7" id="KW-0804">Transcription</keyword>
<evidence type="ECO:0000256" key="11">
    <source>
        <dbReference type="PIRSR" id="PIRSR600760-2"/>
    </source>
</evidence>
<keyword evidence="5 11" id="KW-0479">Metal-binding</keyword>
<evidence type="ECO:0000256" key="10">
    <source>
        <dbReference type="ARBA" id="ARBA00030730"/>
    </source>
</evidence>
<dbReference type="SUPFAM" id="SSF56655">
    <property type="entry name" value="Carbohydrate phosphatase"/>
    <property type="match status" value="1"/>
</dbReference>
<dbReference type="Pfam" id="PF00459">
    <property type="entry name" value="Inositol_P"/>
    <property type="match status" value="1"/>
</dbReference>
<dbReference type="GO" id="GO:0046872">
    <property type="term" value="F:metal ion binding"/>
    <property type="evidence" value="ECO:0007669"/>
    <property type="project" value="UniProtKB-KW"/>
</dbReference>
<dbReference type="GO" id="GO:0008934">
    <property type="term" value="F:inositol monophosphate 1-phosphatase activity"/>
    <property type="evidence" value="ECO:0007669"/>
    <property type="project" value="TreeGrafter"/>
</dbReference>
<evidence type="ECO:0000313" key="13">
    <source>
        <dbReference type="Proteomes" id="UP000028302"/>
    </source>
</evidence>
<dbReference type="GO" id="GO:0007165">
    <property type="term" value="P:signal transduction"/>
    <property type="evidence" value="ECO:0007669"/>
    <property type="project" value="TreeGrafter"/>
</dbReference>
<keyword evidence="13" id="KW-1185">Reference proteome</keyword>
<reference evidence="12 13" key="1">
    <citation type="submission" date="2013-03" db="EMBL/GenBank/DDBJ databases">
        <title>Salinisphaera hydrothermalis C41B8 Genome Sequencing.</title>
        <authorList>
            <person name="Li C."/>
            <person name="Lai Q."/>
            <person name="Shao Z."/>
        </authorList>
    </citation>
    <scope>NUCLEOTIDE SEQUENCE [LARGE SCALE GENOMIC DNA]</scope>
    <source>
        <strain evidence="12 13">C41B8</strain>
    </source>
</reference>
<evidence type="ECO:0000256" key="2">
    <source>
        <dbReference type="ARBA" id="ARBA00001946"/>
    </source>
</evidence>
<feature type="binding site" evidence="11">
    <location>
        <position position="219"/>
    </location>
    <ligand>
        <name>Mg(2+)</name>
        <dbReference type="ChEBI" id="CHEBI:18420"/>
        <label>1</label>
        <note>catalytic</note>
    </ligand>
</feature>
<gene>
    <name evidence="12" type="ORF">C41B8_14405</name>
</gene>
<dbReference type="EMBL" id="APNK01000027">
    <property type="protein sequence ID" value="KEZ76526.1"/>
    <property type="molecule type" value="Genomic_DNA"/>
</dbReference>
<keyword evidence="6" id="KW-0378">Hydrolase</keyword>
<keyword evidence="7" id="KW-0889">Transcription antitermination</keyword>
<evidence type="ECO:0000256" key="4">
    <source>
        <dbReference type="ARBA" id="ARBA00013106"/>
    </source>
</evidence>
<evidence type="ECO:0000256" key="9">
    <source>
        <dbReference type="ARBA" id="ARBA00023884"/>
    </source>
</evidence>
<keyword evidence="8 11" id="KW-0460">Magnesium</keyword>
<feature type="binding site" evidence="11">
    <location>
        <position position="95"/>
    </location>
    <ligand>
        <name>Mg(2+)</name>
        <dbReference type="ChEBI" id="CHEBI:18420"/>
        <label>1</label>
        <note>catalytic</note>
    </ligand>
</feature>
<evidence type="ECO:0000313" key="12">
    <source>
        <dbReference type="EMBL" id="KEZ76526.1"/>
    </source>
</evidence>
<feature type="binding site" evidence="11">
    <location>
        <position position="76"/>
    </location>
    <ligand>
        <name>Mg(2+)</name>
        <dbReference type="ChEBI" id="CHEBI:18420"/>
        <label>1</label>
        <note>catalytic</note>
    </ligand>
</feature>
<dbReference type="PANTHER" id="PTHR20854">
    <property type="entry name" value="INOSITOL MONOPHOSPHATASE"/>
    <property type="match status" value="1"/>
</dbReference>
<dbReference type="PROSITE" id="PS00629">
    <property type="entry name" value="IMP_1"/>
    <property type="match status" value="1"/>
</dbReference>
<dbReference type="OrthoDB" id="9785695at2"/>
<dbReference type="PATRIC" id="fig|1304275.5.peg.2945"/>
<comment type="similarity">
    <text evidence="3">Belongs to the inositol monophosphatase superfamily.</text>
</comment>
<name>A0A084IIJ2_SALHC</name>
<proteinExistence type="inferred from homology"/>
<dbReference type="FunFam" id="3.30.540.10:FF:000003">
    <property type="entry name" value="Inositol-1-monophosphatase"/>
    <property type="match status" value="1"/>
</dbReference>
<organism evidence="12 13">
    <name type="scientific">Salinisphaera hydrothermalis (strain C41B8)</name>
    <dbReference type="NCBI Taxonomy" id="1304275"/>
    <lineage>
        <taxon>Bacteria</taxon>
        <taxon>Pseudomonadati</taxon>
        <taxon>Pseudomonadota</taxon>
        <taxon>Gammaproteobacteria</taxon>
        <taxon>Salinisphaerales</taxon>
        <taxon>Salinisphaeraceae</taxon>
        <taxon>Salinisphaera</taxon>
    </lineage>
</organism>
<evidence type="ECO:0000256" key="1">
    <source>
        <dbReference type="ARBA" id="ARBA00001033"/>
    </source>
</evidence>
<dbReference type="Gene3D" id="3.30.540.10">
    <property type="entry name" value="Fructose-1,6-Bisphosphatase, subunit A, domain 1"/>
    <property type="match status" value="1"/>
</dbReference>
<evidence type="ECO:0000256" key="3">
    <source>
        <dbReference type="ARBA" id="ARBA00009759"/>
    </source>
</evidence>
<dbReference type="Gene3D" id="3.40.190.80">
    <property type="match status" value="1"/>
</dbReference>
<accession>A0A084IIJ2</accession>
<comment type="cofactor">
    <cofactor evidence="2 11">
        <name>Mg(2+)</name>
        <dbReference type="ChEBI" id="CHEBI:18420"/>
    </cofactor>
</comment>
<evidence type="ECO:0000256" key="8">
    <source>
        <dbReference type="ARBA" id="ARBA00022842"/>
    </source>
</evidence>
<dbReference type="eggNOG" id="COG0483">
    <property type="taxonomic scope" value="Bacteria"/>
</dbReference>
<comment type="catalytic activity">
    <reaction evidence="1">
        <text>a myo-inositol phosphate + H2O = myo-inositol + phosphate</text>
        <dbReference type="Rhea" id="RHEA:24056"/>
        <dbReference type="ChEBI" id="CHEBI:15377"/>
        <dbReference type="ChEBI" id="CHEBI:17268"/>
        <dbReference type="ChEBI" id="CHEBI:43474"/>
        <dbReference type="ChEBI" id="CHEBI:84139"/>
        <dbReference type="EC" id="3.1.3.25"/>
    </reaction>
</comment>
<keyword evidence="7" id="KW-0805">Transcription regulation</keyword>
<dbReference type="InterPro" id="IPR000760">
    <property type="entry name" value="Inositol_monophosphatase-like"/>
</dbReference>
<evidence type="ECO:0000256" key="7">
    <source>
        <dbReference type="ARBA" id="ARBA00022814"/>
    </source>
</evidence>
<dbReference type="EC" id="3.1.3.25" evidence="4"/>
<evidence type="ECO:0000256" key="5">
    <source>
        <dbReference type="ARBA" id="ARBA00022723"/>
    </source>
</evidence>
<sequence length="276" mass="29824">MFKQGETVAEDLSRYLETAIEAARAAETVINRYYHGDFEVERKADASPVTIADVECERTIKRVLAEAFPDHGFYGEELGRESIDADYVWLIDPIDGTKSFVRGYPFFSTQIALMHQGELIVGVSNAPAFGNGDMAYAARGQGAFLNGERIHVSTIDEIAETSLSTGNIGALGASPAWPKIGELVGDVHRIRGYGDFYHYHLLASGAIDAVIESDLNILDIAALTVIVREAGGDVTELGGGPIDLESRTALATNGRVRAPLAPYLAAWNEAEHAPRD</sequence>
<feature type="binding site" evidence="11">
    <location>
        <position position="94"/>
    </location>
    <ligand>
        <name>Mg(2+)</name>
        <dbReference type="ChEBI" id="CHEBI:18420"/>
        <label>1</label>
        <note>catalytic</note>
    </ligand>
</feature>